<dbReference type="Proteomes" id="UP001321473">
    <property type="component" value="Unassembled WGS sequence"/>
</dbReference>
<dbReference type="EMBL" id="JARKHS020027947">
    <property type="protein sequence ID" value="KAK8764908.1"/>
    <property type="molecule type" value="Genomic_DNA"/>
</dbReference>
<reference evidence="2 3" key="1">
    <citation type="journal article" date="2023" name="Arcadia Sci">
        <title>De novo assembly of a long-read Amblyomma americanum tick genome.</title>
        <authorList>
            <person name="Chou S."/>
            <person name="Poskanzer K.E."/>
            <person name="Rollins M."/>
            <person name="Thuy-Boun P.S."/>
        </authorList>
    </citation>
    <scope>NUCLEOTIDE SEQUENCE [LARGE SCALE GENOMIC DNA]</scope>
    <source>
        <strain evidence="2">F_SG_1</strain>
        <tissue evidence="2">Salivary glands</tissue>
    </source>
</reference>
<evidence type="ECO:0000313" key="2">
    <source>
        <dbReference type="EMBL" id="KAK8764908.1"/>
    </source>
</evidence>
<feature type="region of interest" description="Disordered" evidence="1">
    <location>
        <begin position="37"/>
        <end position="73"/>
    </location>
</feature>
<evidence type="ECO:0000313" key="3">
    <source>
        <dbReference type="Proteomes" id="UP001321473"/>
    </source>
</evidence>
<organism evidence="2 3">
    <name type="scientific">Amblyomma americanum</name>
    <name type="common">Lone star tick</name>
    <dbReference type="NCBI Taxonomy" id="6943"/>
    <lineage>
        <taxon>Eukaryota</taxon>
        <taxon>Metazoa</taxon>
        <taxon>Ecdysozoa</taxon>
        <taxon>Arthropoda</taxon>
        <taxon>Chelicerata</taxon>
        <taxon>Arachnida</taxon>
        <taxon>Acari</taxon>
        <taxon>Parasitiformes</taxon>
        <taxon>Ixodida</taxon>
        <taxon>Ixodoidea</taxon>
        <taxon>Ixodidae</taxon>
        <taxon>Amblyomminae</taxon>
        <taxon>Amblyomma</taxon>
    </lineage>
</organism>
<dbReference type="AlphaFoldDB" id="A0AAQ4DR18"/>
<protein>
    <submittedName>
        <fullName evidence="2">Uncharacterized protein</fullName>
    </submittedName>
</protein>
<gene>
    <name evidence="2" type="ORF">V5799_032480</name>
</gene>
<keyword evidence="3" id="KW-1185">Reference proteome</keyword>
<proteinExistence type="predicted"/>
<name>A0AAQ4DR18_AMBAM</name>
<accession>A0AAQ4DR18</accession>
<sequence>MDTDTRSLTTASVTEDTASGATAWAAMAWEATGSGMDSDMASDFPRFGADNAQGEGDVRAKKKSLNQQGKGRRTYDDRACINQVLPATITGSTLLKLRESLPGTWPCTEHILDVSSE</sequence>
<evidence type="ECO:0000256" key="1">
    <source>
        <dbReference type="SAM" id="MobiDB-lite"/>
    </source>
</evidence>
<comment type="caution">
    <text evidence="2">The sequence shown here is derived from an EMBL/GenBank/DDBJ whole genome shotgun (WGS) entry which is preliminary data.</text>
</comment>